<dbReference type="SMART" id="SM00862">
    <property type="entry name" value="Trans_reg_C"/>
    <property type="match status" value="1"/>
</dbReference>
<sequence length="228" mass="25173">MKLLIVEDEPALITSLVSYLQGQHYVCEVASTFADAQEKMLLYDYDCILLDLTLPGGDGLDLLRELQRQRKANGVIITSARNAVEDRITGLHLGADDYLPKPFYLPELSARVAALVRRRHYNGSNLIQAHALTVDVLARTASVAEKPLTLTRTEFDLLLLLLANQGRVIAKGAIAEHLSGDAAEQFDTYETVYAHVKNLKRKLTEVGAADYIRTVYGIGYRFEPGAAA</sequence>
<dbReference type="AlphaFoldDB" id="A0A4Q5LBH5"/>
<feature type="modified residue" description="4-aspartylphosphate" evidence="6">
    <location>
        <position position="51"/>
    </location>
</feature>
<dbReference type="InterPro" id="IPR039420">
    <property type="entry name" value="WalR-like"/>
</dbReference>
<evidence type="ECO:0000313" key="11">
    <source>
        <dbReference type="Proteomes" id="UP000294155"/>
    </source>
</evidence>
<dbReference type="GO" id="GO:0000976">
    <property type="term" value="F:transcription cis-regulatory region binding"/>
    <property type="evidence" value="ECO:0007669"/>
    <property type="project" value="TreeGrafter"/>
</dbReference>
<dbReference type="InterPro" id="IPR011006">
    <property type="entry name" value="CheY-like_superfamily"/>
</dbReference>
<dbReference type="OrthoDB" id="9774822at2"/>
<organism evidence="10 11">
    <name type="scientific">Hymenobacter persicinus</name>
    <dbReference type="NCBI Taxonomy" id="2025506"/>
    <lineage>
        <taxon>Bacteria</taxon>
        <taxon>Pseudomonadati</taxon>
        <taxon>Bacteroidota</taxon>
        <taxon>Cytophagia</taxon>
        <taxon>Cytophagales</taxon>
        <taxon>Hymenobacteraceae</taxon>
        <taxon>Hymenobacter</taxon>
    </lineage>
</organism>
<keyword evidence="3" id="KW-0805">Transcription regulation</keyword>
<dbReference type="PROSITE" id="PS50110">
    <property type="entry name" value="RESPONSE_REGULATORY"/>
    <property type="match status" value="1"/>
</dbReference>
<dbReference type="SMART" id="SM00448">
    <property type="entry name" value="REC"/>
    <property type="match status" value="1"/>
</dbReference>
<dbReference type="SUPFAM" id="SSF52172">
    <property type="entry name" value="CheY-like"/>
    <property type="match status" value="1"/>
</dbReference>
<protein>
    <submittedName>
        <fullName evidence="10">Response regulator transcription factor</fullName>
    </submittedName>
</protein>
<gene>
    <name evidence="10" type="ORF">EWM57_10510</name>
</gene>
<keyword evidence="1 6" id="KW-0597">Phosphoprotein</keyword>
<keyword evidence="4 7" id="KW-0238">DNA-binding</keyword>
<keyword evidence="5" id="KW-0804">Transcription</keyword>
<reference evidence="10 11" key="1">
    <citation type="submission" date="2019-02" db="EMBL/GenBank/DDBJ databases">
        <title>Bacterial novel species isolated from soil.</title>
        <authorList>
            <person name="Jung H.-Y."/>
        </authorList>
    </citation>
    <scope>NUCLEOTIDE SEQUENCE [LARGE SCALE GENOMIC DNA]</scope>
    <source>
        <strain evidence="10 11">1-3-3-3</strain>
    </source>
</reference>
<evidence type="ECO:0000259" key="8">
    <source>
        <dbReference type="PROSITE" id="PS50110"/>
    </source>
</evidence>
<dbReference type="RefSeq" id="WP_129921101.1">
    <property type="nucleotide sequence ID" value="NZ_SEWE01000018.1"/>
</dbReference>
<dbReference type="GO" id="GO:0000156">
    <property type="term" value="F:phosphorelay response regulator activity"/>
    <property type="evidence" value="ECO:0007669"/>
    <property type="project" value="TreeGrafter"/>
</dbReference>
<dbReference type="Pfam" id="PF00072">
    <property type="entry name" value="Response_reg"/>
    <property type="match status" value="1"/>
</dbReference>
<dbReference type="InterPro" id="IPR036388">
    <property type="entry name" value="WH-like_DNA-bd_sf"/>
</dbReference>
<accession>A0A4Q5LBH5</accession>
<dbReference type="GO" id="GO:0032993">
    <property type="term" value="C:protein-DNA complex"/>
    <property type="evidence" value="ECO:0007669"/>
    <property type="project" value="TreeGrafter"/>
</dbReference>
<feature type="DNA-binding region" description="OmpR/PhoB-type" evidence="7">
    <location>
        <begin position="124"/>
        <end position="224"/>
    </location>
</feature>
<feature type="domain" description="OmpR/PhoB-type" evidence="9">
    <location>
        <begin position="124"/>
        <end position="224"/>
    </location>
</feature>
<dbReference type="PANTHER" id="PTHR48111">
    <property type="entry name" value="REGULATOR OF RPOS"/>
    <property type="match status" value="1"/>
</dbReference>
<evidence type="ECO:0000313" key="10">
    <source>
        <dbReference type="EMBL" id="RYU79590.1"/>
    </source>
</evidence>
<dbReference type="PROSITE" id="PS51755">
    <property type="entry name" value="OMPR_PHOB"/>
    <property type="match status" value="1"/>
</dbReference>
<evidence type="ECO:0000256" key="4">
    <source>
        <dbReference type="ARBA" id="ARBA00023125"/>
    </source>
</evidence>
<dbReference type="Proteomes" id="UP000294155">
    <property type="component" value="Unassembled WGS sequence"/>
</dbReference>
<name>A0A4Q5LBH5_9BACT</name>
<keyword evidence="11" id="KW-1185">Reference proteome</keyword>
<dbReference type="CDD" id="cd00383">
    <property type="entry name" value="trans_reg_C"/>
    <property type="match status" value="1"/>
</dbReference>
<dbReference type="Gene3D" id="1.10.10.10">
    <property type="entry name" value="Winged helix-like DNA-binding domain superfamily/Winged helix DNA-binding domain"/>
    <property type="match status" value="1"/>
</dbReference>
<dbReference type="InterPro" id="IPR001789">
    <property type="entry name" value="Sig_transdc_resp-reg_receiver"/>
</dbReference>
<evidence type="ECO:0000256" key="2">
    <source>
        <dbReference type="ARBA" id="ARBA00023012"/>
    </source>
</evidence>
<dbReference type="GO" id="GO:0005829">
    <property type="term" value="C:cytosol"/>
    <property type="evidence" value="ECO:0007669"/>
    <property type="project" value="TreeGrafter"/>
</dbReference>
<comment type="caution">
    <text evidence="10">The sequence shown here is derived from an EMBL/GenBank/DDBJ whole genome shotgun (WGS) entry which is preliminary data.</text>
</comment>
<proteinExistence type="predicted"/>
<dbReference type="Gene3D" id="6.10.250.690">
    <property type="match status" value="1"/>
</dbReference>
<dbReference type="InterPro" id="IPR001867">
    <property type="entry name" value="OmpR/PhoB-type_DNA-bd"/>
</dbReference>
<dbReference type="Pfam" id="PF00486">
    <property type="entry name" value="Trans_reg_C"/>
    <property type="match status" value="1"/>
</dbReference>
<evidence type="ECO:0000256" key="7">
    <source>
        <dbReference type="PROSITE-ProRule" id="PRU01091"/>
    </source>
</evidence>
<dbReference type="PANTHER" id="PTHR48111:SF22">
    <property type="entry name" value="REGULATOR OF RPOS"/>
    <property type="match status" value="1"/>
</dbReference>
<keyword evidence="2" id="KW-0902">Two-component regulatory system</keyword>
<evidence type="ECO:0000256" key="3">
    <source>
        <dbReference type="ARBA" id="ARBA00023015"/>
    </source>
</evidence>
<dbReference type="EMBL" id="SEWE01000018">
    <property type="protein sequence ID" value="RYU79590.1"/>
    <property type="molecule type" value="Genomic_DNA"/>
</dbReference>
<evidence type="ECO:0000256" key="6">
    <source>
        <dbReference type="PROSITE-ProRule" id="PRU00169"/>
    </source>
</evidence>
<evidence type="ECO:0000256" key="5">
    <source>
        <dbReference type="ARBA" id="ARBA00023163"/>
    </source>
</evidence>
<dbReference type="GO" id="GO:0006355">
    <property type="term" value="P:regulation of DNA-templated transcription"/>
    <property type="evidence" value="ECO:0007669"/>
    <property type="project" value="InterPro"/>
</dbReference>
<evidence type="ECO:0000256" key="1">
    <source>
        <dbReference type="ARBA" id="ARBA00022553"/>
    </source>
</evidence>
<feature type="domain" description="Response regulatory" evidence="8">
    <location>
        <begin position="2"/>
        <end position="116"/>
    </location>
</feature>
<dbReference type="Gene3D" id="3.40.50.2300">
    <property type="match status" value="1"/>
</dbReference>
<evidence type="ECO:0000259" key="9">
    <source>
        <dbReference type="PROSITE" id="PS51755"/>
    </source>
</evidence>